<accession>A0A1V1P8X4</accession>
<evidence type="ECO:0000313" key="3">
    <source>
        <dbReference type="Proteomes" id="UP000189670"/>
    </source>
</evidence>
<reference evidence="3" key="1">
    <citation type="submission" date="2012-11" db="EMBL/GenBank/DDBJ databases">
        <authorList>
            <person name="Lucero-Rivera Y.E."/>
            <person name="Tovar-Ramirez D."/>
        </authorList>
    </citation>
    <scope>NUCLEOTIDE SEQUENCE [LARGE SCALE GENOMIC DNA]</scope>
    <source>
        <strain evidence="3">Araruama</strain>
    </source>
</reference>
<dbReference type="AlphaFoldDB" id="A0A1V1P8X4"/>
<dbReference type="EMBL" id="ATBP01000297">
    <property type="protein sequence ID" value="ETR71248.1"/>
    <property type="molecule type" value="Genomic_DNA"/>
</dbReference>
<gene>
    <name evidence="2" type="ORF">OMM_02628</name>
</gene>
<dbReference type="Proteomes" id="UP000189670">
    <property type="component" value="Unassembled WGS sequence"/>
</dbReference>
<dbReference type="InterPro" id="IPR004968">
    <property type="entry name" value="DNA_primase/NTPase_C"/>
</dbReference>
<comment type="caution">
    <text evidence="2">The sequence shown here is derived from an EMBL/GenBank/DDBJ whole genome shotgun (WGS) entry which is preliminary data.</text>
</comment>
<evidence type="ECO:0000259" key="1">
    <source>
        <dbReference type="Pfam" id="PF03288"/>
    </source>
</evidence>
<name>A0A1V1P8X4_9BACT</name>
<organism evidence="2 3">
    <name type="scientific">Candidatus Magnetoglobus multicellularis str. Araruama</name>
    <dbReference type="NCBI Taxonomy" id="890399"/>
    <lineage>
        <taxon>Bacteria</taxon>
        <taxon>Pseudomonadati</taxon>
        <taxon>Thermodesulfobacteriota</taxon>
        <taxon>Desulfobacteria</taxon>
        <taxon>Desulfobacterales</taxon>
        <taxon>Desulfobacteraceae</taxon>
        <taxon>Candidatus Magnetoglobus</taxon>
    </lineage>
</organism>
<dbReference type="Pfam" id="PF03288">
    <property type="entry name" value="Pox_D5"/>
    <property type="match status" value="1"/>
</dbReference>
<protein>
    <recommendedName>
        <fullName evidence="1">DNA primase/nucleoside triphosphatase C-terminal domain-containing protein</fullName>
    </recommendedName>
</protein>
<evidence type="ECO:0000313" key="2">
    <source>
        <dbReference type="EMBL" id="ETR71248.1"/>
    </source>
</evidence>
<sequence>MYGLCAEALKLRQDLQMNYDVEVDDSVQVVETPTIKDHESTLPIDTETPETPETPEIVNETQTQTQLSLFNENHINRFISENTEPDAGGRIKKKDLFEVYQEWCELNIIDQLTKRKFYKTVDLIVEHKTSGAAYYINIKLKIIPEKPESK</sequence>
<proteinExistence type="predicted"/>
<feature type="domain" description="DNA primase/nucleoside triphosphatase C-terminal" evidence="1">
    <location>
        <begin position="73"/>
        <end position="127"/>
    </location>
</feature>